<feature type="region of interest" description="Disordered" evidence="8">
    <location>
        <begin position="1"/>
        <end position="164"/>
    </location>
</feature>
<feature type="compositionally biased region" description="Basic and acidic residues" evidence="8">
    <location>
        <begin position="72"/>
        <end position="84"/>
    </location>
</feature>
<evidence type="ECO:0000313" key="10">
    <source>
        <dbReference type="Proteomes" id="UP000007303"/>
    </source>
</evidence>
<accession>H3BZU8</accession>
<evidence type="ECO:0000256" key="7">
    <source>
        <dbReference type="ARBA" id="ARBA00023136"/>
    </source>
</evidence>
<keyword evidence="10" id="KW-1185">Reference proteome</keyword>
<reference evidence="9" key="2">
    <citation type="submission" date="2025-08" db="UniProtKB">
        <authorList>
            <consortium name="Ensembl"/>
        </authorList>
    </citation>
    <scope>IDENTIFICATION</scope>
</reference>
<reference evidence="9" key="3">
    <citation type="submission" date="2025-09" db="UniProtKB">
        <authorList>
            <consortium name="Ensembl"/>
        </authorList>
    </citation>
    <scope>IDENTIFICATION</scope>
</reference>
<dbReference type="InParanoid" id="H3BZU8"/>
<dbReference type="GeneTree" id="ENSGT00950000183055"/>
<evidence type="ECO:0000313" key="9">
    <source>
        <dbReference type="Ensembl" id="ENSTNIP00000001514.1"/>
    </source>
</evidence>
<evidence type="ECO:0000256" key="8">
    <source>
        <dbReference type="SAM" id="MobiDB-lite"/>
    </source>
</evidence>
<dbReference type="InterPro" id="IPR007875">
    <property type="entry name" value="Sprouty"/>
</dbReference>
<dbReference type="AlphaFoldDB" id="H3BZU8"/>
<dbReference type="GO" id="GO:0016020">
    <property type="term" value="C:membrane"/>
    <property type="evidence" value="ECO:0007669"/>
    <property type="project" value="UniProtKB-SubCell"/>
</dbReference>
<dbReference type="GO" id="GO:0040037">
    <property type="term" value="P:negative regulation of fibroblast growth factor receptor signaling pathway"/>
    <property type="evidence" value="ECO:0007669"/>
    <property type="project" value="Ensembl"/>
</dbReference>
<evidence type="ECO:0000256" key="6">
    <source>
        <dbReference type="ARBA" id="ARBA00022490"/>
    </source>
</evidence>
<feature type="compositionally biased region" description="Polar residues" evidence="8">
    <location>
        <begin position="94"/>
        <end position="103"/>
    </location>
</feature>
<evidence type="ECO:0000256" key="3">
    <source>
        <dbReference type="ARBA" id="ARBA00010964"/>
    </source>
</evidence>
<dbReference type="GO" id="GO:0001525">
    <property type="term" value="P:angiogenesis"/>
    <property type="evidence" value="ECO:0007669"/>
    <property type="project" value="Ensembl"/>
</dbReference>
<evidence type="ECO:0000256" key="2">
    <source>
        <dbReference type="ARBA" id="ARBA00004496"/>
    </source>
</evidence>
<dbReference type="PROSITE" id="PS51227">
    <property type="entry name" value="SPR"/>
    <property type="match status" value="1"/>
</dbReference>
<reference evidence="10" key="1">
    <citation type="journal article" date="2004" name="Nature">
        <title>Genome duplication in the teleost fish Tetraodon nigroviridis reveals the early vertebrate proto-karyotype.</title>
        <authorList>
            <person name="Jaillon O."/>
            <person name="Aury J.-M."/>
            <person name="Brunet F."/>
            <person name="Petit J.-L."/>
            <person name="Stange-Thomann N."/>
            <person name="Mauceli E."/>
            <person name="Bouneau L."/>
            <person name="Fischer C."/>
            <person name="Ozouf-Costaz C."/>
            <person name="Bernot A."/>
            <person name="Nicaud S."/>
            <person name="Jaffe D."/>
            <person name="Fisher S."/>
            <person name="Lutfalla G."/>
            <person name="Dossat C."/>
            <person name="Segurens B."/>
            <person name="Dasilva C."/>
            <person name="Salanoubat M."/>
            <person name="Levy M."/>
            <person name="Boudet N."/>
            <person name="Castellano S."/>
            <person name="Anthouard V."/>
            <person name="Jubin C."/>
            <person name="Castelli V."/>
            <person name="Katinka M."/>
            <person name="Vacherie B."/>
            <person name="Biemont C."/>
            <person name="Skalli Z."/>
            <person name="Cattolico L."/>
            <person name="Poulain J."/>
            <person name="De Berardinis V."/>
            <person name="Cruaud C."/>
            <person name="Duprat S."/>
            <person name="Brottier P."/>
            <person name="Coutanceau J.-P."/>
            <person name="Gouzy J."/>
            <person name="Parra G."/>
            <person name="Lardier G."/>
            <person name="Chapple C."/>
            <person name="McKernan K.J."/>
            <person name="McEwan P."/>
            <person name="Bosak S."/>
            <person name="Kellis M."/>
            <person name="Volff J.-N."/>
            <person name="Guigo R."/>
            <person name="Zody M.C."/>
            <person name="Mesirov J."/>
            <person name="Lindblad-Toh K."/>
            <person name="Birren B."/>
            <person name="Nusbaum C."/>
            <person name="Kahn D."/>
            <person name="Robinson-Rechavi M."/>
            <person name="Laudet V."/>
            <person name="Schachter V."/>
            <person name="Quetier F."/>
            <person name="Saurin W."/>
            <person name="Scarpelli C."/>
            <person name="Wincker P."/>
            <person name="Lander E.S."/>
            <person name="Weissenbach J."/>
            <person name="Roest Crollius H."/>
        </authorList>
    </citation>
    <scope>NUCLEOTIDE SEQUENCE [LARGE SCALE GENOMIC DNA]</scope>
</reference>
<dbReference type="PANTHER" id="PTHR12365:SF8">
    <property type="entry name" value="PROTEIN SPROUTY HOMOLOG 2"/>
    <property type="match status" value="1"/>
</dbReference>
<dbReference type="Pfam" id="PF05210">
    <property type="entry name" value="Sprouty"/>
    <property type="match status" value="1"/>
</dbReference>
<sequence length="277" mass="30102">SRTWLPAGPPDAAHDEGRPPQTRDPPEPELMDGQPPYTPAVLSLDQIKITGSSNEYSDGPAAAQRPGSRPGDVSHLETPEERPNNLHNLPQLRQLGNTNSSSEGELLPCSAEDLRGSGGDGASGQRLLDNSQIIRTQPKRAELGSEELKPLNTKSQGAHSKCEDCGRCPCPDCRRPRALPSCWMCGRRCVCSAQSAVEYGTCVCCVKGLFYHCSSDDEDTCADKPFSCRQPRCCVRWTTVSLLSLLFPCLLCYLPTKGCVAVCQSCYDRVSRPGCRC</sequence>
<evidence type="ECO:0000256" key="1">
    <source>
        <dbReference type="ARBA" id="ARBA00004370"/>
    </source>
</evidence>
<keyword evidence="7" id="KW-0472">Membrane</keyword>
<feature type="compositionally biased region" description="Basic and acidic residues" evidence="8">
    <location>
        <begin position="139"/>
        <end position="149"/>
    </location>
</feature>
<dbReference type="Proteomes" id="UP000007303">
    <property type="component" value="Unassembled WGS sequence"/>
</dbReference>
<comment type="similarity">
    <text evidence="3">Belongs to the sprouty family.</text>
</comment>
<organism evidence="9 10">
    <name type="scientific">Tetraodon nigroviridis</name>
    <name type="common">Spotted green pufferfish</name>
    <name type="synonym">Chelonodon nigroviridis</name>
    <dbReference type="NCBI Taxonomy" id="99883"/>
    <lineage>
        <taxon>Eukaryota</taxon>
        <taxon>Metazoa</taxon>
        <taxon>Chordata</taxon>
        <taxon>Craniata</taxon>
        <taxon>Vertebrata</taxon>
        <taxon>Euteleostomi</taxon>
        <taxon>Actinopterygii</taxon>
        <taxon>Neopterygii</taxon>
        <taxon>Teleostei</taxon>
        <taxon>Neoteleostei</taxon>
        <taxon>Acanthomorphata</taxon>
        <taxon>Eupercaria</taxon>
        <taxon>Tetraodontiformes</taxon>
        <taxon>Tetradontoidea</taxon>
        <taxon>Tetraodontidae</taxon>
        <taxon>Tetraodon</taxon>
    </lineage>
</organism>
<dbReference type="GO" id="GO:0009953">
    <property type="term" value="P:dorsal/ventral pattern formation"/>
    <property type="evidence" value="ECO:0007669"/>
    <property type="project" value="Ensembl"/>
</dbReference>
<evidence type="ECO:0000256" key="4">
    <source>
        <dbReference type="ARBA" id="ARBA00018854"/>
    </source>
</evidence>
<dbReference type="Ensembl" id="ENSTNIT00000001420.1">
    <property type="protein sequence ID" value="ENSTNIP00000001514.1"/>
    <property type="gene ID" value="ENSTNIG00000001350.1"/>
</dbReference>
<proteinExistence type="inferred from homology"/>
<dbReference type="PANTHER" id="PTHR12365">
    <property type="entry name" value="SPROUTY"/>
    <property type="match status" value="1"/>
</dbReference>
<dbReference type="GO" id="GO:0048513">
    <property type="term" value="P:animal organ development"/>
    <property type="evidence" value="ECO:0007669"/>
    <property type="project" value="TreeGrafter"/>
</dbReference>
<keyword evidence="6" id="KW-0963">Cytoplasm</keyword>
<comment type="subcellular location">
    <subcellularLocation>
        <location evidence="2">Cytoplasm</location>
    </subcellularLocation>
    <subcellularLocation>
        <location evidence="1">Membrane</location>
    </subcellularLocation>
</comment>
<keyword evidence="5" id="KW-0217">Developmental protein</keyword>
<name>H3BZU8_TETNG</name>
<dbReference type="GO" id="GO:0005829">
    <property type="term" value="C:cytosol"/>
    <property type="evidence" value="ECO:0007669"/>
    <property type="project" value="TreeGrafter"/>
</dbReference>
<dbReference type="GO" id="GO:0046580">
    <property type="term" value="P:negative regulation of Ras protein signal transduction"/>
    <property type="evidence" value="ECO:0007669"/>
    <property type="project" value="TreeGrafter"/>
</dbReference>
<dbReference type="GO" id="GO:0060841">
    <property type="term" value="P:venous blood vessel development"/>
    <property type="evidence" value="ECO:0007669"/>
    <property type="project" value="Ensembl"/>
</dbReference>
<dbReference type="STRING" id="99883.ENSTNIP00000001514"/>
<dbReference type="OMA" id="TQSHCCV"/>
<dbReference type="HOGENOM" id="CLU_077696_0_0_1"/>
<dbReference type="FunCoup" id="H3BZU8">
    <property type="interactions" value="274"/>
</dbReference>
<protein>
    <recommendedName>
        <fullName evidence="4">Protein sprouty homolog 2</fullName>
    </recommendedName>
</protein>
<evidence type="ECO:0000256" key="5">
    <source>
        <dbReference type="ARBA" id="ARBA00022473"/>
    </source>
</evidence>
<dbReference type="InterPro" id="IPR051192">
    <property type="entry name" value="Sprouty_domain"/>
</dbReference>